<reference evidence="1 2" key="1">
    <citation type="submission" date="2023-08" db="EMBL/GenBank/DDBJ databases">
        <title>A Necator americanus chromosomal reference genome.</title>
        <authorList>
            <person name="Ilik V."/>
            <person name="Petrzelkova K.J."/>
            <person name="Pardy F."/>
            <person name="Fuh T."/>
            <person name="Niatou-Singa F.S."/>
            <person name="Gouil Q."/>
            <person name="Baker L."/>
            <person name="Ritchie M.E."/>
            <person name="Jex A.R."/>
            <person name="Gazzola D."/>
            <person name="Li H."/>
            <person name="Toshio Fujiwara R."/>
            <person name="Zhan B."/>
            <person name="Aroian R.V."/>
            <person name="Pafco B."/>
            <person name="Schwarz E.M."/>
        </authorList>
    </citation>
    <scope>NUCLEOTIDE SEQUENCE [LARGE SCALE GENOMIC DNA]</scope>
    <source>
        <strain evidence="1 2">Aroian</strain>
        <tissue evidence="1">Whole animal</tissue>
    </source>
</reference>
<evidence type="ECO:0008006" key="3">
    <source>
        <dbReference type="Google" id="ProtNLM"/>
    </source>
</evidence>
<proteinExistence type="predicted"/>
<organism evidence="1 2">
    <name type="scientific">Necator americanus</name>
    <name type="common">Human hookworm</name>
    <dbReference type="NCBI Taxonomy" id="51031"/>
    <lineage>
        <taxon>Eukaryota</taxon>
        <taxon>Metazoa</taxon>
        <taxon>Ecdysozoa</taxon>
        <taxon>Nematoda</taxon>
        <taxon>Chromadorea</taxon>
        <taxon>Rhabditida</taxon>
        <taxon>Rhabditina</taxon>
        <taxon>Rhabditomorpha</taxon>
        <taxon>Strongyloidea</taxon>
        <taxon>Ancylostomatidae</taxon>
        <taxon>Bunostominae</taxon>
        <taxon>Necator</taxon>
    </lineage>
</organism>
<comment type="caution">
    <text evidence="1">The sequence shown here is derived from an EMBL/GenBank/DDBJ whole genome shotgun (WGS) entry which is preliminary data.</text>
</comment>
<protein>
    <recommendedName>
        <fullName evidence="3">Reverse transcriptase domain-containing protein</fullName>
    </recommendedName>
</protein>
<name>A0ABR1DDT5_NECAM</name>
<keyword evidence="2" id="KW-1185">Reference proteome</keyword>
<dbReference type="EMBL" id="JAVFWL010000004">
    <property type="protein sequence ID" value="KAK6748353.1"/>
    <property type="molecule type" value="Genomic_DNA"/>
</dbReference>
<evidence type="ECO:0000313" key="2">
    <source>
        <dbReference type="Proteomes" id="UP001303046"/>
    </source>
</evidence>
<sequence length="168" mass="19455">MMNDLTSELGRRKRAAWGAFKSIEDVVQKTKNIRLRAHLFNTTIPPAVTYASETWAFCKQEKNAISVIERGIEKVMLVVTHFTQVKKGIRSSFLRHRSNIRNPAAYVKESKIRWAGLVMRLNDNLWTRAVSDWMPGDIKRTAGISPTRWSDLFTKSFKEEYDALRVPR</sequence>
<dbReference type="Proteomes" id="UP001303046">
    <property type="component" value="Unassembled WGS sequence"/>
</dbReference>
<accession>A0ABR1DDT5</accession>
<gene>
    <name evidence="1" type="primary">Necator_chrIV.g14444</name>
    <name evidence="1" type="ORF">RB195_001150</name>
</gene>
<evidence type="ECO:0000313" key="1">
    <source>
        <dbReference type="EMBL" id="KAK6748353.1"/>
    </source>
</evidence>